<dbReference type="GO" id="GO:0016020">
    <property type="term" value="C:membrane"/>
    <property type="evidence" value="ECO:0007669"/>
    <property type="project" value="InterPro"/>
</dbReference>
<dbReference type="PANTHER" id="PTHR11929:SF194">
    <property type="entry name" value="ALPHA-(1,3)-FUCOSYLTRANSFERASE 10"/>
    <property type="match status" value="1"/>
</dbReference>
<comment type="similarity">
    <text evidence="1">Belongs to the glycosyltransferase 10 family.</text>
</comment>
<dbReference type="InterPro" id="IPR001503">
    <property type="entry name" value="Glyco_trans_10"/>
</dbReference>
<keyword evidence="3" id="KW-0808">Transferase</keyword>
<proteinExistence type="inferred from homology"/>
<dbReference type="InterPro" id="IPR055270">
    <property type="entry name" value="Glyco_tran_10_C"/>
</dbReference>
<protein>
    <recommendedName>
        <fullName evidence="4">Fucosyltransferase C-terminal domain-containing protein</fullName>
    </recommendedName>
</protein>
<name>A0A6C0HTQ8_9ZZZZ</name>
<evidence type="ECO:0000256" key="2">
    <source>
        <dbReference type="ARBA" id="ARBA00022676"/>
    </source>
</evidence>
<dbReference type="PANTHER" id="PTHR11929">
    <property type="entry name" value="ALPHA- 1,3 -FUCOSYLTRANSFERASE"/>
    <property type="match status" value="1"/>
</dbReference>
<organism evidence="5">
    <name type="scientific">viral metagenome</name>
    <dbReference type="NCBI Taxonomy" id="1070528"/>
    <lineage>
        <taxon>unclassified sequences</taxon>
        <taxon>metagenomes</taxon>
        <taxon>organismal metagenomes</taxon>
    </lineage>
</organism>
<dbReference type="InterPro" id="IPR038577">
    <property type="entry name" value="GT10-like_C_sf"/>
</dbReference>
<dbReference type="Pfam" id="PF00852">
    <property type="entry name" value="Glyco_transf_10"/>
    <property type="match status" value="1"/>
</dbReference>
<reference evidence="5" key="1">
    <citation type="journal article" date="2020" name="Nature">
        <title>Giant virus diversity and host interactions through global metagenomics.</title>
        <authorList>
            <person name="Schulz F."/>
            <person name="Roux S."/>
            <person name="Paez-Espino D."/>
            <person name="Jungbluth S."/>
            <person name="Walsh D.A."/>
            <person name="Denef V.J."/>
            <person name="McMahon K.D."/>
            <person name="Konstantinidis K.T."/>
            <person name="Eloe-Fadrosh E.A."/>
            <person name="Kyrpides N.C."/>
            <person name="Woyke T."/>
        </authorList>
    </citation>
    <scope>NUCLEOTIDE SEQUENCE</scope>
    <source>
        <strain evidence="5">GVMAG-M-3300023184-168</strain>
    </source>
</reference>
<dbReference type="SUPFAM" id="SSF53756">
    <property type="entry name" value="UDP-Glycosyltransferase/glycogen phosphorylase"/>
    <property type="match status" value="1"/>
</dbReference>
<dbReference type="EMBL" id="MN740011">
    <property type="protein sequence ID" value="QHT83780.1"/>
    <property type="molecule type" value="Genomic_DNA"/>
</dbReference>
<evidence type="ECO:0000256" key="3">
    <source>
        <dbReference type="ARBA" id="ARBA00022679"/>
    </source>
</evidence>
<sequence length="299" mass="35484">MKVFTYGFWDDFIEKSHSDFFLVLFSKVFGEECILGTPEESDILLECTFSSESYLKYKNWKYTFFYSGESKKNIESGSTIERLDTLKMYDCILQGEDNNNNIINLPFYTYYIYRSNFIEKIENPSKITEIPPKNICVIISNPNGIERNYFCDKLEKHFEIDYAGSYKNNVPRVIDMYDTEKFQEFVSQYKFIVSMENTKEYNYITEKIVNGFLSGNIPVYWGSDNVSKNFNIDRFINVENMNDDTIDNVICRMKELMDDEEEYLKMVNNNIFPNENNKLTRTIEDVSEDIRQLIFKLPE</sequence>
<feature type="domain" description="Fucosyltransferase C-terminal" evidence="4">
    <location>
        <begin position="133"/>
        <end position="265"/>
    </location>
</feature>
<keyword evidence="2" id="KW-0328">Glycosyltransferase</keyword>
<accession>A0A6C0HTQ8</accession>
<dbReference type="AlphaFoldDB" id="A0A6C0HTQ8"/>
<evidence type="ECO:0000313" key="5">
    <source>
        <dbReference type="EMBL" id="QHT83780.1"/>
    </source>
</evidence>
<evidence type="ECO:0000259" key="4">
    <source>
        <dbReference type="Pfam" id="PF00852"/>
    </source>
</evidence>
<dbReference type="Gene3D" id="3.40.50.11660">
    <property type="entry name" value="Glycosyl transferase family 10, C-terminal domain"/>
    <property type="match status" value="1"/>
</dbReference>
<evidence type="ECO:0000256" key="1">
    <source>
        <dbReference type="ARBA" id="ARBA00008919"/>
    </source>
</evidence>
<dbReference type="GO" id="GO:0008417">
    <property type="term" value="F:fucosyltransferase activity"/>
    <property type="evidence" value="ECO:0007669"/>
    <property type="project" value="InterPro"/>
</dbReference>